<dbReference type="Proteomes" id="UP000023152">
    <property type="component" value="Unassembled WGS sequence"/>
</dbReference>
<comment type="caution">
    <text evidence="4">The sequence shown here is derived from an EMBL/GenBank/DDBJ whole genome shotgun (WGS) entry which is preliminary data.</text>
</comment>
<evidence type="ECO:0000313" key="5">
    <source>
        <dbReference type="Proteomes" id="UP000023152"/>
    </source>
</evidence>
<dbReference type="InterPro" id="IPR036322">
    <property type="entry name" value="WD40_repeat_dom_sf"/>
</dbReference>
<accession>X6MAZ8</accession>
<dbReference type="GO" id="GO:0007165">
    <property type="term" value="P:signal transduction"/>
    <property type="evidence" value="ECO:0007669"/>
    <property type="project" value="InterPro"/>
</dbReference>
<dbReference type="EMBL" id="ASPP01022865">
    <property type="protein sequence ID" value="ETO11029.1"/>
    <property type="molecule type" value="Genomic_DNA"/>
</dbReference>
<dbReference type="PROSITE" id="PS00678">
    <property type="entry name" value="WD_REPEATS_1"/>
    <property type="match status" value="2"/>
</dbReference>
<dbReference type="PROSITE" id="PS50294">
    <property type="entry name" value="WD_REPEATS_REGION"/>
    <property type="match status" value="1"/>
</dbReference>
<organism evidence="4 5">
    <name type="scientific">Reticulomyxa filosa</name>
    <dbReference type="NCBI Taxonomy" id="46433"/>
    <lineage>
        <taxon>Eukaryota</taxon>
        <taxon>Sar</taxon>
        <taxon>Rhizaria</taxon>
        <taxon>Retaria</taxon>
        <taxon>Foraminifera</taxon>
        <taxon>Monothalamids</taxon>
        <taxon>Reticulomyxidae</taxon>
        <taxon>Reticulomyxa</taxon>
    </lineage>
</organism>
<evidence type="ECO:0000313" key="4">
    <source>
        <dbReference type="EMBL" id="ETO11029.1"/>
    </source>
</evidence>
<keyword evidence="5" id="KW-1185">Reference proteome</keyword>
<keyword evidence="1 3" id="KW-0853">WD repeat</keyword>
<dbReference type="SMART" id="SM00320">
    <property type="entry name" value="WD40"/>
    <property type="match status" value="2"/>
</dbReference>
<dbReference type="AlphaFoldDB" id="X6MAZ8"/>
<sequence>MLKYCFATMKYQYMDNNENKSNNIGVIGGNGYTICSGSFDKTIRIWDIETTKQLNIFKGHESVVMSVKYGLNELVNTILSGLTDTSVRLWDIRSGQQTQ</sequence>
<dbReference type="PROSITE" id="PS50082">
    <property type="entry name" value="WD_REPEATS_2"/>
    <property type="match status" value="2"/>
</dbReference>
<feature type="non-terminal residue" evidence="4">
    <location>
        <position position="99"/>
    </location>
</feature>
<dbReference type="InterPro" id="IPR016346">
    <property type="entry name" value="G-protein_beta_1-5"/>
</dbReference>
<dbReference type="PANTHER" id="PTHR19850">
    <property type="entry name" value="GUANINE NUCLEOTIDE-BINDING PROTEIN BETA G PROTEIN BETA"/>
    <property type="match status" value="1"/>
</dbReference>
<feature type="repeat" description="WD" evidence="3">
    <location>
        <begin position="57"/>
        <end position="99"/>
    </location>
</feature>
<feature type="repeat" description="WD" evidence="3">
    <location>
        <begin position="30"/>
        <end position="56"/>
    </location>
</feature>
<dbReference type="SUPFAM" id="SSF50978">
    <property type="entry name" value="WD40 repeat-like"/>
    <property type="match status" value="1"/>
</dbReference>
<name>X6MAZ8_RETFI</name>
<dbReference type="Pfam" id="PF00400">
    <property type="entry name" value="WD40"/>
    <property type="match status" value="2"/>
</dbReference>
<proteinExistence type="predicted"/>
<dbReference type="InterPro" id="IPR015943">
    <property type="entry name" value="WD40/YVTN_repeat-like_dom_sf"/>
</dbReference>
<dbReference type="InterPro" id="IPR001680">
    <property type="entry name" value="WD40_rpt"/>
</dbReference>
<evidence type="ECO:0000256" key="3">
    <source>
        <dbReference type="PROSITE-ProRule" id="PRU00221"/>
    </source>
</evidence>
<evidence type="ECO:0000256" key="1">
    <source>
        <dbReference type="ARBA" id="ARBA00022574"/>
    </source>
</evidence>
<dbReference type="OrthoDB" id="312140at2759"/>
<dbReference type="InterPro" id="IPR019775">
    <property type="entry name" value="WD40_repeat_CS"/>
</dbReference>
<protein>
    <submittedName>
        <fullName evidence="4">Uncharacterized protein</fullName>
    </submittedName>
</protein>
<dbReference type="Gene3D" id="2.130.10.10">
    <property type="entry name" value="YVTN repeat-like/Quinoprotein amine dehydrogenase"/>
    <property type="match status" value="1"/>
</dbReference>
<gene>
    <name evidence="4" type="ORF">RFI_26347</name>
</gene>
<keyword evidence="2" id="KW-0677">Repeat</keyword>
<evidence type="ECO:0000256" key="2">
    <source>
        <dbReference type="ARBA" id="ARBA00022737"/>
    </source>
</evidence>
<reference evidence="4 5" key="1">
    <citation type="journal article" date="2013" name="Curr. Biol.">
        <title>The Genome of the Foraminiferan Reticulomyxa filosa.</title>
        <authorList>
            <person name="Glockner G."/>
            <person name="Hulsmann N."/>
            <person name="Schleicher M."/>
            <person name="Noegel A.A."/>
            <person name="Eichinger L."/>
            <person name="Gallinger C."/>
            <person name="Pawlowski J."/>
            <person name="Sierra R."/>
            <person name="Euteneuer U."/>
            <person name="Pillet L."/>
            <person name="Moustafa A."/>
            <person name="Platzer M."/>
            <person name="Groth M."/>
            <person name="Szafranski K."/>
            <person name="Schliwa M."/>
        </authorList>
    </citation>
    <scope>NUCLEOTIDE SEQUENCE [LARGE SCALE GENOMIC DNA]</scope>
</reference>